<protein>
    <submittedName>
        <fullName evidence="2">Uncharacterized protein</fullName>
    </submittedName>
</protein>
<proteinExistence type="predicted"/>
<feature type="transmembrane region" description="Helical" evidence="1">
    <location>
        <begin position="46"/>
        <end position="67"/>
    </location>
</feature>
<keyword evidence="1" id="KW-1133">Transmembrane helix</keyword>
<name>A0A6J4TTS5_9BACT</name>
<sequence>MKHAATAVCSSSSLHSPVSVFIENTSINNLMEAMDDDSIMAKMHTFVEKVHFFLHYLLSFLNCLIIYSF</sequence>
<dbReference type="EMBL" id="CADCVN010001423">
    <property type="protein sequence ID" value="CAA9532243.1"/>
    <property type="molecule type" value="Genomic_DNA"/>
</dbReference>
<accession>A0A6J4TTS5</accession>
<gene>
    <name evidence="2" type="ORF">AVDCRST_MAG96-3643</name>
</gene>
<evidence type="ECO:0000313" key="2">
    <source>
        <dbReference type="EMBL" id="CAA9532243.1"/>
    </source>
</evidence>
<organism evidence="2">
    <name type="scientific">uncultured Segetibacter sp</name>
    <dbReference type="NCBI Taxonomy" id="481133"/>
    <lineage>
        <taxon>Bacteria</taxon>
        <taxon>Pseudomonadati</taxon>
        <taxon>Bacteroidota</taxon>
        <taxon>Chitinophagia</taxon>
        <taxon>Chitinophagales</taxon>
        <taxon>Chitinophagaceae</taxon>
        <taxon>Segetibacter</taxon>
        <taxon>environmental samples</taxon>
    </lineage>
</organism>
<keyword evidence="1" id="KW-0812">Transmembrane</keyword>
<evidence type="ECO:0000256" key="1">
    <source>
        <dbReference type="SAM" id="Phobius"/>
    </source>
</evidence>
<keyword evidence="1" id="KW-0472">Membrane</keyword>
<dbReference type="AlphaFoldDB" id="A0A6J4TTS5"/>
<reference evidence="2" key="1">
    <citation type="submission" date="2020-02" db="EMBL/GenBank/DDBJ databases">
        <authorList>
            <person name="Meier V. D."/>
        </authorList>
    </citation>
    <scope>NUCLEOTIDE SEQUENCE</scope>
    <source>
        <strain evidence="2">AVDCRST_MAG96</strain>
    </source>
</reference>